<keyword evidence="3" id="KW-0804">Transcription</keyword>
<dbReference type="SUPFAM" id="SSF48498">
    <property type="entry name" value="Tetracyclin repressor-like, C-terminal domain"/>
    <property type="match status" value="1"/>
</dbReference>
<feature type="DNA-binding region" description="H-T-H motif" evidence="4">
    <location>
        <begin position="56"/>
        <end position="75"/>
    </location>
</feature>
<dbReference type="InterPro" id="IPR004111">
    <property type="entry name" value="Repressor_TetR_C"/>
</dbReference>
<evidence type="ECO:0000256" key="1">
    <source>
        <dbReference type="ARBA" id="ARBA00023015"/>
    </source>
</evidence>
<reference evidence="6 7" key="1">
    <citation type="submission" date="2019-12" db="EMBL/GenBank/DDBJ databases">
        <title>Whole genome shotgun sequence of Streptomyces tubercidicus NBRC 13090.</title>
        <authorList>
            <person name="Ichikawa N."/>
            <person name="Kimura A."/>
            <person name="Kitahashi Y."/>
            <person name="Komaki H."/>
            <person name="Tamura T."/>
        </authorList>
    </citation>
    <scope>NUCLEOTIDE SEQUENCE [LARGE SCALE GENOMIC DNA]</scope>
    <source>
        <strain evidence="6 7">NBRC 13090</strain>
    </source>
</reference>
<evidence type="ECO:0000256" key="3">
    <source>
        <dbReference type="ARBA" id="ARBA00023163"/>
    </source>
</evidence>
<dbReference type="InterPro" id="IPR009057">
    <property type="entry name" value="Homeodomain-like_sf"/>
</dbReference>
<comment type="caution">
    <text evidence="6">The sequence shown here is derived from an EMBL/GenBank/DDBJ whole genome shotgun (WGS) entry which is preliminary data.</text>
</comment>
<dbReference type="EMBL" id="BLIR01000001">
    <property type="protein sequence ID" value="GFE37876.1"/>
    <property type="molecule type" value="Genomic_DNA"/>
</dbReference>
<gene>
    <name evidence="6" type="ORF">Stube_25490</name>
</gene>
<dbReference type="SUPFAM" id="SSF46689">
    <property type="entry name" value="Homeodomain-like"/>
    <property type="match status" value="1"/>
</dbReference>
<evidence type="ECO:0000313" key="6">
    <source>
        <dbReference type="EMBL" id="GFE37876.1"/>
    </source>
</evidence>
<dbReference type="GeneID" id="96283672"/>
<dbReference type="OrthoDB" id="2570341at2"/>
<proteinExistence type="predicted"/>
<keyword evidence="1" id="KW-0805">Transcription regulation</keyword>
<organism evidence="6 7">
    <name type="scientific">Streptomyces tubercidicus</name>
    <dbReference type="NCBI Taxonomy" id="47759"/>
    <lineage>
        <taxon>Bacteria</taxon>
        <taxon>Bacillati</taxon>
        <taxon>Actinomycetota</taxon>
        <taxon>Actinomycetes</taxon>
        <taxon>Kitasatosporales</taxon>
        <taxon>Streptomycetaceae</taxon>
        <taxon>Streptomyces</taxon>
    </lineage>
</organism>
<evidence type="ECO:0000256" key="4">
    <source>
        <dbReference type="PROSITE-ProRule" id="PRU00335"/>
    </source>
</evidence>
<dbReference type="AlphaFoldDB" id="A0A640UUX8"/>
<dbReference type="GO" id="GO:0000976">
    <property type="term" value="F:transcription cis-regulatory region binding"/>
    <property type="evidence" value="ECO:0007669"/>
    <property type="project" value="TreeGrafter"/>
</dbReference>
<dbReference type="PANTHER" id="PTHR30055">
    <property type="entry name" value="HTH-TYPE TRANSCRIPTIONAL REGULATOR RUTR"/>
    <property type="match status" value="1"/>
</dbReference>
<dbReference type="Proteomes" id="UP000431826">
    <property type="component" value="Unassembled WGS sequence"/>
</dbReference>
<dbReference type="PROSITE" id="PS50977">
    <property type="entry name" value="HTH_TETR_2"/>
    <property type="match status" value="1"/>
</dbReference>
<feature type="domain" description="HTH tetR-type" evidence="5">
    <location>
        <begin position="33"/>
        <end position="93"/>
    </location>
</feature>
<dbReference type="Pfam" id="PF00440">
    <property type="entry name" value="TetR_N"/>
    <property type="match status" value="1"/>
</dbReference>
<dbReference type="Gene3D" id="1.10.10.60">
    <property type="entry name" value="Homeodomain-like"/>
    <property type="match status" value="1"/>
</dbReference>
<dbReference type="InterPro" id="IPR036271">
    <property type="entry name" value="Tet_transcr_reg_TetR-rel_C_sf"/>
</dbReference>
<keyword evidence="2 4" id="KW-0238">DNA-binding</keyword>
<protein>
    <submittedName>
        <fullName evidence="6">TetR family transcriptional regulator</fullName>
    </submittedName>
</protein>
<evidence type="ECO:0000256" key="2">
    <source>
        <dbReference type="ARBA" id="ARBA00023125"/>
    </source>
</evidence>
<dbReference type="GO" id="GO:0003700">
    <property type="term" value="F:DNA-binding transcription factor activity"/>
    <property type="evidence" value="ECO:0007669"/>
    <property type="project" value="TreeGrafter"/>
</dbReference>
<name>A0A640UUX8_9ACTN</name>
<dbReference type="InterPro" id="IPR050109">
    <property type="entry name" value="HTH-type_TetR-like_transc_reg"/>
</dbReference>
<dbReference type="Pfam" id="PF02909">
    <property type="entry name" value="TetR_C_1"/>
    <property type="match status" value="1"/>
</dbReference>
<evidence type="ECO:0000259" key="5">
    <source>
        <dbReference type="PROSITE" id="PS50977"/>
    </source>
</evidence>
<dbReference type="GO" id="GO:0045892">
    <property type="term" value="P:negative regulation of DNA-templated transcription"/>
    <property type="evidence" value="ECO:0007669"/>
    <property type="project" value="InterPro"/>
</dbReference>
<sequence>MTTTEHSGSGDVSRSLELLWGLGERPSRGPKPGLTLDRIVTAAVAVADAEGLGALSMRRVATDLGVGTMSLYRYVPGKAELLDLMLDKVAEFDADAHPDPAAGWRPALEALAHATRRQYQQHPWLLQVDQARPLLGPNALDSLEHSVRALAGTGLADREKIHVLVSFGGFLTGIARTELHSALAEQRTGVSDADFWQAQEPVLSKAMLSGRYPALAALDEDTFAGDDAPVFELGLTAFLDGVAALIAARTG</sequence>
<dbReference type="RefSeq" id="WP_159743833.1">
    <property type="nucleotide sequence ID" value="NZ_BLIR01000001.1"/>
</dbReference>
<dbReference type="InterPro" id="IPR001647">
    <property type="entry name" value="HTH_TetR"/>
</dbReference>
<dbReference type="Gene3D" id="1.10.357.10">
    <property type="entry name" value="Tetracycline Repressor, domain 2"/>
    <property type="match status" value="1"/>
</dbReference>
<accession>A0A640UUX8</accession>
<keyword evidence="7" id="KW-1185">Reference proteome</keyword>
<dbReference type="PANTHER" id="PTHR30055:SF151">
    <property type="entry name" value="TRANSCRIPTIONAL REGULATORY PROTEIN"/>
    <property type="match status" value="1"/>
</dbReference>
<evidence type="ECO:0000313" key="7">
    <source>
        <dbReference type="Proteomes" id="UP000431826"/>
    </source>
</evidence>